<keyword evidence="1" id="KW-0677">Repeat</keyword>
<dbReference type="Pfam" id="PF13812">
    <property type="entry name" value="PPR_3"/>
    <property type="match status" value="1"/>
</dbReference>
<dbReference type="InterPro" id="IPR002885">
    <property type="entry name" value="PPR_rpt"/>
</dbReference>
<evidence type="ECO:0000256" key="1">
    <source>
        <dbReference type="ARBA" id="ARBA00022737"/>
    </source>
</evidence>
<keyword evidence="3" id="KW-1185">Reference proteome</keyword>
<proteinExistence type="predicted"/>
<dbReference type="Proteomes" id="UP001157974">
    <property type="component" value="Unassembled WGS sequence"/>
</dbReference>
<evidence type="ECO:0000313" key="3">
    <source>
        <dbReference type="Proteomes" id="UP001157974"/>
    </source>
</evidence>
<dbReference type="Gene3D" id="1.25.40.10">
    <property type="entry name" value="Tetratricopeptide repeat domain"/>
    <property type="match status" value="1"/>
</dbReference>
<evidence type="ECO:0000313" key="2">
    <source>
        <dbReference type="EMBL" id="KAJ8903086.1"/>
    </source>
</evidence>
<organism evidence="2 3">
    <name type="scientific">Rhodosorus marinus</name>
    <dbReference type="NCBI Taxonomy" id="101924"/>
    <lineage>
        <taxon>Eukaryota</taxon>
        <taxon>Rhodophyta</taxon>
        <taxon>Stylonematophyceae</taxon>
        <taxon>Stylonematales</taxon>
        <taxon>Stylonemataceae</taxon>
        <taxon>Rhodosorus</taxon>
    </lineage>
</organism>
<sequence length="310" mass="35093">MAMRADVRRLSWILYQLKQEKVPRTSKIYAHLLCAMEKKGLSPRSRMDLYREFRSDDTVAMDVQSLSTIARNIGFASDLEVIKQVEQDSERLPSSDRNRIRSCLLSAYSRAGSAPDCTRLFQALDERSAVSELDYSRVLMALSLAGEYQQATQVFQKVVSKRVQVNIHMMNALLHMHSCRREHDSFLEVMNTMVNVAEKPTKGSYRILIRHWFSRKDYVRVLSAYDQMARRNARWAEDVDALHMLATSLAELGKPLTAIRLAAKTGGNVSKRVLDGAVKVLDEESARNQASDRNQQALAGALSALIVGER</sequence>
<reference evidence="2 3" key="1">
    <citation type="journal article" date="2023" name="Nat. Commun.">
        <title>Origin of minicircular mitochondrial genomes in red algae.</title>
        <authorList>
            <person name="Lee Y."/>
            <person name="Cho C.H."/>
            <person name="Lee Y.M."/>
            <person name="Park S.I."/>
            <person name="Yang J.H."/>
            <person name="West J.A."/>
            <person name="Bhattacharya D."/>
            <person name="Yoon H.S."/>
        </authorList>
    </citation>
    <scope>NUCLEOTIDE SEQUENCE [LARGE SCALE GENOMIC DNA]</scope>
    <source>
        <strain evidence="2 3">CCMP1338</strain>
        <tissue evidence="2">Whole cell</tissue>
    </source>
</reference>
<gene>
    <name evidence="2" type="ORF">NDN08_006401</name>
</gene>
<evidence type="ECO:0008006" key="4">
    <source>
        <dbReference type="Google" id="ProtNLM"/>
    </source>
</evidence>
<name>A0AAV8UR70_9RHOD</name>
<dbReference type="PANTHER" id="PTHR47447">
    <property type="entry name" value="OS03G0856100 PROTEIN"/>
    <property type="match status" value="1"/>
</dbReference>
<protein>
    <recommendedName>
        <fullName evidence="4">Pentacotripeptide-repeat region of PRORP domain-containing protein</fullName>
    </recommendedName>
</protein>
<comment type="caution">
    <text evidence="2">The sequence shown here is derived from an EMBL/GenBank/DDBJ whole genome shotgun (WGS) entry which is preliminary data.</text>
</comment>
<dbReference type="EMBL" id="JAMWBK010000008">
    <property type="protein sequence ID" value="KAJ8903086.1"/>
    <property type="molecule type" value="Genomic_DNA"/>
</dbReference>
<accession>A0AAV8UR70</accession>
<dbReference type="InterPro" id="IPR011990">
    <property type="entry name" value="TPR-like_helical_dom_sf"/>
</dbReference>
<dbReference type="AlphaFoldDB" id="A0AAV8UR70"/>
<dbReference type="PANTHER" id="PTHR47447:SF17">
    <property type="entry name" value="OS12G0638900 PROTEIN"/>
    <property type="match status" value="1"/>
</dbReference>